<dbReference type="STRING" id="131310.A0A0N4ZFR3"/>
<name>A0A0N4ZFR3_PARTI</name>
<dbReference type="GO" id="GO:0030833">
    <property type="term" value="P:regulation of actin filament polymerization"/>
    <property type="evidence" value="ECO:0007669"/>
    <property type="project" value="TreeGrafter"/>
</dbReference>
<dbReference type="GO" id="GO:0051489">
    <property type="term" value="P:regulation of filopodium assembly"/>
    <property type="evidence" value="ECO:0007669"/>
    <property type="project" value="TreeGrafter"/>
</dbReference>
<dbReference type="AlphaFoldDB" id="A0A0N4ZFR3"/>
<dbReference type="Gene3D" id="2.40.50.100">
    <property type="match status" value="1"/>
</dbReference>
<dbReference type="GO" id="GO:0048813">
    <property type="term" value="P:dendrite morphogenesis"/>
    <property type="evidence" value="ECO:0007669"/>
    <property type="project" value="TreeGrafter"/>
</dbReference>
<dbReference type="WBParaSite" id="PTRK_0000659200.1">
    <property type="protein sequence ID" value="PTRK_0000659200.1"/>
    <property type="gene ID" value="PTRK_0000659200"/>
</dbReference>
<dbReference type="GO" id="GO:0005634">
    <property type="term" value="C:nucleus"/>
    <property type="evidence" value="ECO:0007669"/>
    <property type="project" value="TreeGrafter"/>
</dbReference>
<reference evidence="2" key="1">
    <citation type="submission" date="2017-02" db="UniProtKB">
        <authorList>
            <consortium name="WormBaseParasite"/>
        </authorList>
    </citation>
    <scope>IDENTIFICATION</scope>
</reference>
<keyword evidence="1" id="KW-1185">Reference proteome</keyword>
<dbReference type="GO" id="GO:0030425">
    <property type="term" value="C:dendrite"/>
    <property type="evidence" value="ECO:0007669"/>
    <property type="project" value="TreeGrafter"/>
</dbReference>
<proteinExistence type="predicted"/>
<accession>A0A0N4ZFR3</accession>
<protein>
    <submittedName>
        <fullName evidence="2">Protein Abitram</fullName>
    </submittedName>
</protein>
<organism evidence="1 2">
    <name type="scientific">Parastrongyloides trichosuri</name>
    <name type="common">Possum-specific nematode worm</name>
    <dbReference type="NCBI Taxonomy" id="131310"/>
    <lineage>
        <taxon>Eukaryota</taxon>
        <taxon>Metazoa</taxon>
        <taxon>Ecdysozoa</taxon>
        <taxon>Nematoda</taxon>
        <taxon>Chromadorea</taxon>
        <taxon>Rhabditida</taxon>
        <taxon>Tylenchina</taxon>
        <taxon>Panagrolaimomorpha</taxon>
        <taxon>Strongyloidoidea</taxon>
        <taxon>Strongyloididae</taxon>
        <taxon>Parastrongyloides</taxon>
    </lineage>
</organism>
<evidence type="ECO:0000313" key="2">
    <source>
        <dbReference type="WBParaSite" id="PTRK_0000659200.1"/>
    </source>
</evidence>
<dbReference type="PANTHER" id="PTHR13651">
    <property type="entry name" value="PROTEIN ABITRAM"/>
    <property type="match status" value="1"/>
</dbReference>
<evidence type="ECO:0000313" key="1">
    <source>
        <dbReference type="Proteomes" id="UP000038045"/>
    </source>
</evidence>
<dbReference type="Proteomes" id="UP000038045">
    <property type="component" value="Unplaced"/>
</dbReference>
<sequence length="151" mass="17389">MSELYYESITDKNFQYHEIEEYKDLCYLRHPSGVIVVSLNKDHVGMGEEIVKVEWDVNKKGADKVKSNIVGRGKKGGRTLYPNTTLCILMTKSGKEYPIKFGMKASCIEMNDRLEANPDLVRKYPINHGYLAIVMPNNEDRRDVPKIFRSD</sequence>
<dbReference type="PANTHER" id="PTHR13651:SF0">
    <property type="entry name" value="PROTEIN ABITRAM"/>
    <property type="match status" value="1"/>
</dbReference>
<dbReference type="GO" id="GO:0003785">
    <property type="term" value="F:actin monomer binding"/>
    <property type="evidence" value="ECO:0007669"/>
    <property type="project" value="TreeGrafter"/>
</dbReference>
<dbReference type="GO" id="GO:0032433">
    <property type="term" value="C:filopodium tip"/>
    <property type="evidence" value="ECO:0007669"/>
    <property type="project" value="TreeGrafter"/>
</dbReference>
<dbReference type="InterPro" id="IPR011053">
    <property type="entry name" value="Single_hybrid_motif"/>
</dbReference>
<dbReference type="GO" id="GO:0030027">
    <property type="term" value="C:lamellipodium"/>
    <property type="evidence" value="ECO:0007669"/>
    <property type="project" value="TreeGrafter"/>
</dbReference>
<dbReference type="SUPFAM" id="SSF51230">
    <property type="entry name" value="Single hybrid motif"/>
    <property type="match status" value="1"/>
</dbReference>
<dbReference type="InterPro" id="IPR039169">
    <property type="entry name" value="Abitram"/>
</dbReference>
<dbReference type="GO" id="GO:0051015">
    <property type="term" value="F:actin filament binding"/>
    <property type="evidence" value="ECO:0007669"/>
    <property type="project" value="TreeGrafter"/>
</dbReference>